<evidence type="ECO:0000313" key="4">
    <source>
        <dbReference type="EMBL" id="MFC4024055.1"/>
    </source>
</evidence>
<sequence length="374" mass="41620">MERLIKMTLTIMAISFLFIIVACSDDTSTTSEGEDTVEAVEGKEEVYKLKLNSINSPHADLESPAAVATIGFAERVEERTDGRVEIEIFYNNQLAGQSEALDALARGTIDLQVFSHAAWADKIPESDWGSLPYAFQGEESLSHLLNETEFGDLYAEALGEYGVKPLHIYYSSAAGYMSNTPIAKKDDFSGTVLSGPSPNIADYYSSLGAGIASVSFVEYYESLLRGTIDGITFPYYTLDVHNLHEVVDYVTIPGEVDPAISGIAVSQSTWDDLPSDIQEIILEVSKEVEAETLGISKQYTQSGIQFAEENGVEVVEMNEEDYNELREISKETYWKNFGKQNDRTKQMVDILLKTIEELDESGEFSYEEYVDSYR</sequence>
<dbReference type="PROSITE" id="PS51257">
    <property type="entry name" value="PROKAR_LIPOPROTEIN"/>
    <property type="match status" value="1"/>
</dbReference>
<dbReference type="Pfam" id="PF03480">
    <property type="entry name" value="DctP"/>
    <property type="match status" value="1"/>
</dbReference>
<gene>
    <name evidence="4" type="ORF">ACFOUV_09635</name>
</gene>
<accession>A0ABV8GZS1</accession>
<protein>
    <submittedName>
        <fullName evidence="4">TRAP transporter substrate-binding protein</fullName>
    </submittedName>
</protein>
<dbReference type="PANTHER" id="PTHR33376:SF7">
    <property type="entry name" value="C4-DICARBOXYLATE-BINDING PROTEIN DCTB"/>
    <property type="match status" value="1"/>
</dbReference>
<evidence type="ECO:0000256" key="1">
    <source>
        <dbReference type="ARBA" id="ARBA00009023"/>
    </source>
</evidence>
<evidence type="ECO:0000256" key="2">
    <source>
        <dbReference type="ARBA" id="ARBA00022448"/>
    </source>
</evidence>
<dbReference type="InterPro" id="IPR018389">
    <property type="entry name" value="DctP_fam"/>
</dbReference>
<reference evidence="5" key="1">
    <citation type="journal article" date="2019" name="Int. J. Syst. Evol. Microbiol.">
        <title>The Global Catalogue of Microorganisms (GCM) 10K type strain sequencing project: providing services to taxonomists for standard genome sequencing and annotation.</title>
        <authorList>
            <consortium name="The Broad Institute Genomics Platform"/>
            <consortium name="The Broad Institute Genome Sequencing Center for Infectious Disease"/>
            <person name="Wu L."/>
            <person name="Ma J."/>
        </authorList>
    </citation>
    <scope>NUCLEOTIDE SEQUENCE [LARGE SCALE GENOMIC DNA]</scope>
    <source>
        <strain evidence="5">IBRC-M 10703</strain>
    </source>
</reference>
<evidence type="ECO:0000256" key="3">
    <source>
        <dbReference type="ARBA" id="ARBA00022729"/>
    </source>
</evidence>
<organism evidence="4 5">
    <name type="scientific">Oceanobacillus longus</name>
    <dbReference type="NCBI Taxonomy" id="930120"/>
    <lineage>
        <taxon>Bacteria</taxon>
        <taxon>Bacillati</taxon>
        <taxon>Bacillota</taxon>
        <taxon>Bacilli</taxon>
        <taxon>Bacillales</taxon>
        <taxon>Bacillaceae</taxon>
        <taxon>Oceanobacillus</taxon>
    </lineage>
</organism>
<comment type="caution">
    <text evidence="4">The sequence shown here is derived from an EMBL/GenBank/DDBJ whole genome shotgun (WGS) entry which is preliminary data.</text>
</comment>
<keyword evidence="5" id="KW-1185">Reference proteome</keyword>
<comment type="similarity">
    <text evidence="1">Belongs to the bacterial solute-binding protein 7 family.</text>
</comment>
<proteinExistence type="inferred from homology"/>
<dbReference type="PANTHER" id="PTHR33376">
    <property type="match status" value="1"/>
</dbReference>
<name>A0ABV8GZS1_9BACI</name>
<dbReference type="CDD" id="cd13603">
    <property type="entry name" value="PBP2_TRAP_Siap_TeaA_like"/>
    <property type="match status" value="1"/>
</dbReference>
<evidence type="ECO:0000313" key="5">
    <source>
        <dbReference type="Proteomes" id="UP001595772"/>
    </source>
</evidence>
<dbReference type="NCBIfam" id="NF037995">
    <property type="entry name" value="TRAP_S1"/>
    <property type="match status" value="1"/>
</dbReference>
<keyword evidence="2" id="KW-0813">Transport</keyword>
<dbReference type="Gene3D" id="3.40.190.170">
    <property type="entry name" value="Bacterial extracellular solute-binding protein, family 7"/>
    <property type="match status" value="1"/>
</dbReference>
<keyword evidence="3" id="KW-0732">Signal</keyword>
<dbReference type="EMBL" id="JBHSAO010000006">
    <property type="protein sequence ID" value="MFC4024055.1"/>
    <property type="molecule type" value="Genomic_DNA"/>
</dbReference>
<dbReference type="InterPro" id="IPR038404">
    <property type="entry name" value="TRAP_DctP_sf"/>
</dbReference>
<dbReference type="Proteomes" id="UP001595772">
    <property type="component" value="Unassembled WGS sequence"/>
</dbReference>
<dbReference type="RefSeq" id="WP_379496545.1">
    <property type="nucleotide sequence ID" value="NZ_JBHSAO010000006.1"/>
</dbReference>